<comment type="caution">
    <text evidence="2">The sequence shown here is derived from an EMBL/GenBank/DDBJ whole genome shotgun (WGS) entry which is preliminary data.</text>
</comment>
<accession>A0A5S4VGW2</accession>
<proteinExistence type="predicted"/>
<organism evidence="2 3">
    <name type="scientific">Agromyces mariniharenae</name>
    <dbReference type="NCBI Taxonomy" id="2604423"/>
    <lineage>
        <taxon>Bacteria</taxon>
        <taxon>Bacillati</taxon>
        <taxon>Actinomycetota</taxon>
        <taxon>Actinomycetes</taxon>
        <taxon>Micrococcales</taxon>
        <taxon>Microbacteriaceae</taxon>
        <taxon>Agromyces</taxon>
    </lineage>
</organism>
<evidence type="ECO:0000313" key="2">
    <source>
        <dbReference type="EMBL" id="TYL53295.1"/>
    </source>
</evidence>
<feature type="compositionally biased region" description="Basic and acidic residues" evidence="1">
    <location>
        <begin position="21"/>
        <end position="33"/>
    </location>
</feature>
<evidence type="ECO:0000256" key="1">
    <source>
        <dbReference type="SAM" id="MobiDB-lite"/>
    </source>
</evidence>
<dbReference type="Proteomes" id="UP000325243">
    <property type="component" value="Unassembled WGS sequence"/>
</dbReference>
<name>A0A5S4VGW2_9MICO</name>
<keyword evidence="3" id="KW-1185">Reference proteome</keyword>
<gene>
    <name evidence="2" type="ORF">FYC51_06305</name>
</gene>
<feature type="compositionally biased region" description="Acidic residues" evidence="1">
    <location>
        <begin position="75"/>
        <end position="88"/>
    </location>
</feature>
<reference evidence="2 3" key="1">
    <citation type="submission" date="2019-08" db="EMBL/GenBank/DDBJ databases">
        <authorList>
            <person name="Hu J."/>
        </authorList>
    </citation>
    <scope>NUCLEOTIDE SEQUENCE [LARGE SCALE GENOMIC DNA]</scope>
    <source>
        <strain evidence="2 3">NEAU-184</strain>
    </source>
</reference>
<evidence type="ECO:0000313" key="3">
    <source>
        <dbReference type="Proteomes" id="UP000325243"/>
    </source>
</evidence>
<protein>
    <submittedName>
        <fullName evidence="2">Uncharacterized protein</fullName>
    </submittedName>
</protein>
<dbReference type="AlphaFoldDB" id="A0A5S4VGW2"/>
<feature type="region of interest" description="Disordered" evidence="1">
    <location>
        <begin position="1"/>
        <end position="120"/>
    </location>
</feature>
<dbReference type="EMBL" id="VSSB01000001">
    <property type="protein sequence ID" value="TYL53295.1"/>
    <property type="molecule type" value="Genomic_DNA"/>
</dbReference>
<sequence length="120" mass="12383">MSTADETGSGRNPDAGPGDRGALDDTGQTRKDVSYSPASEQETAAKQRDPLPDGLDDDLDAGRIRAVPGTGGPDDAGDVDLEREEVEDGPLARSGRDGSEVTSASEGDPLDDTTPVDNLE</sequence>
<feature type="compositionally biased region" description="Polar residues" evidence="1">
    <location>
        <begin position="1"/>
        <end position="10"/>
    </location>
</feature>
<dbReference type="RefSeq" id="WP_148732764.1">
    <property type="nucleotide sequence ID" value="NZ_VSSB01000001.1"/>
</dbReference>